<dbReference type="AlphaFoldDB" id="A0AAD8JYR2"/>
<dbReference type="InterPro" id="IPR002182">
    <property type="entry name" value="NB-ARC"/>
</dbReference>
<dbReference type="PANTHER" id="PTHR36766:SF61">
    <property type="entry name" value="NB-ARC DOMAIN DISEASE RESISTANCE PROTEIN"/>
    <property type="match status" value="1"/>
</dbReference>
<dbReference type="Pfam" id="PF18052">
    <property type="entry name" value="Rx_N"/>
    <property type="match status" value="1"/>
</dbReference>
<evidence type="ECO:0000256" key="3">
    <source>
        <dbReference type="ARBA" id="ARBA00022821"/>
    </source>
</evidence>
<feature type="domain" description="NB-ARC" evidence="5">
    <location>
        <begin position="259"/>
        <end position="328"/>
    </location>
</feature>
<evidence type="ECO:0000259" key="6">
    <source>
        <dbReference type="Pfam" id="PF18052"/>
    </source>
</evidence>
<keyword evidence="4" id="KW-0067">ATP-binding</keyword>
<dbReference type="PANTHER" id="PTHR36766">
    <property type="entry name" value="PLANT BROAD-SPECTRUM MILDEW RESISTANCE PROTEIN RPW8"/>
    <property type="match status" value="1"/>
</dbReference>
<keyword evidence="2" id="KW-0547">Nucleotide-binding</keyword>
<evidence type="ECO:0000259" key="5">
    <source>
        <dbReference type="Pfam" id="PF00931"/>
    </source>
</evidence>
<evidence type="ECO:0000256" key="2">
    <source>
        <dbReference type="ARBA" id="ARBA00022741"/>
    </source>
</evidence>
<evidence type="ECO:0008006" key="9">
    <source>
        <dbReference type="Google" id="ProtNLM"/>
    </source>
</evidence>
<evidence type="ECO:0000313" key="8">
    <source>
        <dbReference type="Proteomes" id="UP001229421"/>
    </source>
</evidence>
<evidence type="ECO:0000313" key="7">
    <source>
        <dbReference type="EMBL" id="KAK1413334.1"/>
    </source>
</evidence>
<gene>
    <name evidence="7" type="ORF">QVD17_35106</name>
</gene>
<dbReference type="InterPro" id="IPR041118">
    <property type="entry name" value="Rx_N"/>
</dbReference>
<dbReference type="GO" id="GO:0005524">
    <property type="term" value="F:ATP binding"/>
    <property type="evidence" value="ECO:0007669"/>
    <property type="project" value="UniProtKB-KW"/>
</dbReference>
<dbReference type="Gene3D" id="1.20.5.4130">
    <property type="match status" value="1"/>
</dbReference>
<dbReference type="InterPro" id="IPR027417">
    <property type="entry name" value="P-loop_NTPase"/>
</dbReference>
<reference evidence="7" key="1">
    <citation type="journal article" date="2023" name="bioRxiv">
        <title>Improved chromosome-level genome assembly for marigold (Tagetes erecta).</title>
        <authorList>
            <person name="Jiang F."/>
            <person name="Yuan L."/>
            <person name="Wang S."/>
            <person name="Wang H."/>
            <person name="Xu D."/>
            <person name="Wang A."/>
            <person name="Fan W."/>
        </authorList>
    </citation>
    <scope>NUCLEOTIDE SEQUENCE</scope>
    <source>
        <strain evidence="7">WSJ</strain>
        <tissue evidence="7">Leaf</tissue>
    </source>
</reference>
<dbReference type="Pfam" id="PF00931">
    <property type="entry name" value="NB-ARC"/>
    <property type="match status" value="1"/>
</dbReference>
<keyword evidence="3" id="KW-0611">Plant defense</keyword>
<dbReference type="Proteomes" id="UP001229421">
    <property type="component" value="Unassembled WGS sequence"/>
</dbReference>
<keyword evidence="1" id="KW-0677">Repeat</keyword>
<protein>
    <recommendedName>
        <fullName evidence="9">Disease resistance RPP13-like protein 1</fullName>
    </recommendedName>
</protein>
<comment type="caution">
    <text evidence="7">The sequence shown here is derived from an EMBL/GenBank/DDBJ whole genome shotgun (WGS) entry which is preliminary data.</text>
</comment>
<dbReference type="GO" id="GO:0006952">
    <property type="term" value="P:defense response"/>
    <property type="evidence" value="ECO:0007669"/>
    <property type="project" value="UniProtKB-KW"/>
</dbReference>
<accession>A0AAD8JYR2</accession>
<proteinExistence type="predicted"/>
<name>A0AAD8JYR2_TARER</name>
<evidence type="ECO:0000256" key="1">
    <source>
        <dbReference type="ARBA" id="ARBA00022737"/>
    </source>
</evidence>
<feature type="domain" description="Disease resistance N-terminal" evidence="6">
    <location>
        <begin position="73"/>
        <end position="162"/>
    </location>
</feature>
<dbReference type="GO" id="GO:0043531">
    <property type="term" value="F:ADP binding"/>
    <property type="evidence" value="ECO:0007669"/>
    <property type="project" value="InterPro"/>
</dbReference>
<organism evidence="7 8">
    <name type="scientific">Tagetes erecta</name>
    <name type="common">African marigold</name>
    <dbReference type="NCBI Taxonomy" id="13708"/>
    <lineage>
        <taxon>Eukaryota</taxon>
        <taxon>Viridiplantae</taxon>
        <taxon>Streptophyta</taxon>
        <taxon>Embryophyta</taxon>
        <taxon>Tracheophyta</taxon>
        <taxon>Spermatophyta</taxon>
        <taxon>Magnoliopsida</taxon>
        <taxon>eudicotyledons</taxon>
        <taxon>Gunneridae</taxon>
        <taxon>Pentapetalae</taxon>
        <taxon>asterids</taxon>
        <taxon>campanulids</taxon>
        <taxon>Asterales</taxon>
        <taxon>Asteraceae</taxon>
        <taxon>Asteroideae</taxon>
        <taxon>Heliantheae alliance</taxon>
        <taxon>Tageteae</taxon>
        <taxon>Tagetes</taxon>
    </lineage>
</organism>
<evidence type="ECO:0000256" key="4">
    <source>
        <dbReference type="ARBA" id="ARBA00022840"/>
    </source>
</evidence>
<dbReference type="EMBL" id="JAUHHV010000009">
    <property type="protein sequence ID" value="KAK1413334.1"/>
    <property type="molecule type" value="Genomic_DNA"/>
</dbReference>
<keyword evidence="8" id="KW-1185">Reference proteome</keyword>
<sequence length="340" mass="37759">MSEVCRPHLQTSAEEEVDQTSAVCKKKTVLPCASTSSSSASTFTSVSCTIQLYILLLHLQTVIPAMAAAEIFITPIITVLFDKLASSDLISLARSAGIYSQINRWKKTLSQIQSVLADAGQKQITDAAVHLWLHDLQDLAYDIDDTLDDLATEAIRRKLNQESNTSKVLKIIPTCCSDFTPRNIMYGRKMSSMLDEITTRLHNLAEQKNMLGLTDNVERLVRKNKRLEETSLVDESRIVGRDGDRQALFGMLLGNETCKQNVSVISIVGLGGIGKTTLAQVLYNEKKVKDHFELMAWICVSDEFDVFNISNAVYQAVEGSNRSFANLNLLHEALKEKLSN</sequence>
<dbReference type="Gene3D" id="3.40.50.300">
    <property type="entry name" value="P-loop containing nucleotide triphosphate hydrolases"/>
    <property type="match status" value="1"/>
</dbReference>
<dbReference type="SUPFAM" id="SSF52540">
    <property type="entry name" value="P-loop containing nucleoside triphosphate hydrolases"/>
    <property type="match status" value="1"/>
</dbReference>